<protein>
    <submittedName>
        <fullName evidence="2">Uncharacterized protein</fullName>
    </submittedName>
</protein>
<keyword evidence="3" id="KW-1185">Reference proteome</keyword>
<proteinExistence type="predicted"/>
<gene>
    <name evidence="2" type="ORF">OVN18_06515</name>
</gene>
<name>A0A9E8MNA7_9MICO</name>
<dbReference type="RefSeq" id="WP_267782829.1">
    <property type="nucleotide sequence ID" value="NZ_CP113089.1"/>
</dbReference>
<dbReference type="KEGG" id="mdb:OVN18_06515"/>
<evidence type="ECO:0000256" key="1">
    <source>
        <dbReference type="SAM" id="Phobius"/>
    </source>
</evidence>
<reference evidence="2" key="1">
    <citation type="submission" date="2022-11" db="EMBL/GenBank/DDBJ databases">
        <title>Description of Microcella daejonensis nov. sp, isolated from riverside soil.</title>
        <authorList>
            <person name="Molina K.M."/>
            <person name="Kim S.B."/>
        </authorList>
    </citation>
    <scope>NUCLEOTIDE SEQUENCE</scope>
    <source>
        <strain evidence="2">MMS21-STM12</strain>
    </source>
</reference>
<dbReference type="Proteomes" id="UP001164706">
    <property type="component" value="Chromosome"/>
</dbReference>
<dbReference type="AlphaFoldDB" id="A0A9E8MNA7"/>
<accession>A0A9E8MNA7</accession>
<evidence type="ECO:0000313" key="3">
    <source>
        <dbReference type="Proteomes" id="UP001164706"/>
    </source>
</evidence>
<evidence type="ECO:0000313" key="2">
    <source>
        <dbReference type="EMBL" id="WAB82647.1"/>
    </source>
</evidence>
<sequence length="595" mass="62963">MLRILHARLRATSRPSDEGIALVLVISIGAVLTVLMTAAIAYGLGAFRKADSDASWSSAIAAAYAGIEEYQSRLANDPTYLQYGNPASPFSDGTENESGEVSDVALPTTENEAFGVGAAGTWADVAGSGGEASYRYEVDNSQYYETGTLYVRSTGRVGGETRTIVADLRQQGFIDFLYFTDYEIQDPAMSGDANSCVRYAYAGRPTGCSEIAFGSNDVVDGPAHSNDRIRICDARFKGALTTSYNPTSGLRYTPRNSLNNSCGGQVFDLAGSPAYSPIIGMPQTNSQLKREVRSDLTGGEVPNPGCLYTGPTRIQLNTDGTITVRSPWTRATRVAGDPATSGTAPAACGAIASLQSAGGATFTPPANNVIYVQNVPTVASDPNYHASGAVPVSGFTCNGGTGASRPDGTSAVGYGNGIGYPATNERMRRNNAYECRTGDVFVQGTLDGQMTIAAEKYIYVTGDIRYEDANDDMLGLIGTDAIWIWNPVNSSNQSLLGGSNRRVDAAMLSVAHTMQVQNYDVGGNRGTLTVTGAIAQKFRGIVRSGSNGYAKQYLYDERLRYTAPPKFLSPVTTTYGVTVWIEVGKAFESDGTVAG</sequence>
<keyword evidence="1" id="KW-0472">Membrane</keyword>
<keyword evidence="1" id="KW-1133">Transmembrane helix</keyword>
<keyword evidence="1" id="KW-0812">Transmembrane</keyword>
<dbReference type="EMBL" id="CP113089">
    <property type="protein sequence ID" value="WAB82647.1"/>
    <property type="molecule type" value="Genomic_DNA"/>
</dbReference>
<organism evidence="2 3">
    <name type="scientific">Microcella daejeonensis</name>
    <dbReference type="NCBI Taxonomy" id="2994971"/>
    <lineage>
        <taxon>Bacteria</taxon>
        <taxon>Bacillati</taxon>
        <taxon>Actinomycetota</taxon>
        <taxon>Actinomycetes</taxon>
        <taxon>Micrococcales</taxon>
        <taxon>Microbacteriaceae</taxon>
        <taxon>Microcella</taxon>
    </lineage>
</organism>
<feature type="transmembrane region" description="Helical" evidence="1">
    <location>
        <begin position="20"/>
        <end position="44"/>
    </location>
</feature>